<feature type="region of interest" description="Disordered" evidence="3">
    <location>
        <begin position="1"/>
        <end position="66"/>
    </location>
</feature>
<dbReference type="InterPro" id="IPR009057">
    <property type="entry name" value="Homeodomain-like_sf"/>
</dbReference>
<dbReference type="InterPro" id="IPR050109">
    <property type="entry name" value="HTH-type_TetR-like_transc_reg"/>
</dbReference>
<dbReference type="Pfam" id="PF00440">
    <property type="entry name" value="TetR_N"/>
    <property type="match status" value="1"/>
</dbReference>
<dbReference type="PROSITE" id="PS50977">
    <property type="entry name" value="HTH_TETR_2"/>
    <property type="match status" value="1"/>
</dbReference>
<proteinExistence type="predicted"/>
<reference evidence="5" key="1">
    <citation type="submission" date="2022-06" db="EMBL/GenBank/DDBJ databases">
        <title>Complete genome sequence of Streptomyces nigrescens HEK616.</title>
        <authorList>
            <person name="Asamizu S."/>
            <person name="Onaka H."/>
        </authorList>
    </citation>
    <scope>NUCLEOTIDE SEQUENCE</scope>
    <source>
        <strain evidence="5">HEK616</strain>
    </source>
</reference>
<evidence type="ECO:0000256" key="2">
    <source>
        <dbReference type="PROSITE-ProRule" id="PRU00335"/>
    </source>
</evidence>
<evidence type="ECO:0000313" key="5">
    <source>
        <dbReference type="EMBL" id="BDM73277.1"/>
    </source>
</evidence>
<dbReference type="PANTHER" id="PTHR30055">
    <property type="entry name" value="HTH-TYPE TRANSCRIPTIONAL REGULATOR RUTR"/>
    <property type="match status" value="1"/>
</dbReference>
<sequence length="264" mass="27638">MRQEEARTAHDETPTAHDKAPTAHGKTPTAHGKTPTAHDETPTAHGAAPAAHGAAPAGRGRASTAHGDEVRVRILDAAEGLFYGRGIQAVGMDELRAAAGVSLKRLYQCFPAKRDLVEAYLLRRDARWRAALAEYVDARGGGPEGRVPAVFDWLAEWFAEPDFRGCAFLNSFGELGATSEEVARAAREHKRALVSYLDGLVSDLPGELPVRQRALLAGQLALLVDGAISAAAVAGEAGAARQARAAAEVLLAAARSDGAEPAAS</sequence>
<dbReference type="InterPro" id="IPR001647">
    <property type="entry name" value="HTH_TetR"/>
</dbReference>
<feature type="domain" description="HTH tetR-type" evidence="4">
    <location>
        <begin position="68"/>
        <end position="128"/>
    </location>
</feature>
<dbReference type="EMBL" id="AP026073">
    <property type="protein sequence ID" value="BDM73277.1"/>
    <property type="molecule type" value="Genomic_DNA"/>
</dbReference>
<organism evidence="5 6">
    <name type="scientific">Streptomyces nigrescens</name>
    <dbReference type="NCBI Taxonomy" id="1920"/>
    <lineage>
        <taxon>Bacteria</taxon>
        <taxon>Bacillati</taxon>
        <taxon>Actinomycetota</taxon>
        <taxon>Actinomycetes</taxon>
        <taxon>Kitasatosporales</taxon>
        <taxon>Streptomycetaceae</taxon>
        <taxon>Streptomyces</taxon>
    </lineage>
</organism>
<dbReference type="InterPro" id="IPR036271">
    <property type="entry name" value="Tet_transcr_reg_TetR-rel_C_sf"/>
</dbReference>
<keyword evidence="1 2" id="KW-0238">DNA-binding</keyword>
<feature type="compositionally biased region" description="Low complexity" evidence="3">
    <location>
        <begin position="44"/>
        <end position="62"/>
    </location>
</feature>
<protein>
    <recommendedName>
        <fullName evidence="4">HTH tetR-type domain-containing protein</fullName>
    </recommendedName>
</protein>
<dbReference type="Gene3D" id="1.10.357.10">
    <property type="entry name" value="Tetracycline Repressor, domain 2"/>
    <property type="match status" value="1"/>
</dbReference>
<keyword evidence="6" id="KW-1185">Reference proteome</keyword>
<dbReference type="SUPFAM" id="SSF48498">
    <property type="entry name" value="Tetracyclin repressor-like, C-terminal domain"/>
    <property type="match status" value="1"/>
</dbReference>
<evidence type="ECO:0000256" key="1">
    <source>
        <dbReference type="ARBA" id="ARBA00023125"/>
    </source>
</evidence>
<evidence type="ECO:0000256" key="3">
    <source>
        <dbReference type="SAM" id="MobiDB-lite"/>
    </source>
</evidence>
<dbReference type="Proteomes" id="UP001059597">
    <property type="component" value="Chromosome"/>
</dbReference>
<dbReference type="PANTHER" id="PTHR30055:SF200">
    <property type="entry name" value="HTH-TYPE TRANSCRIPTIONAL REPRESSOR BDCR"/>
    <property type="match status" value="1"/>
</dbReference>
<feature type="DNA-binding region" description="H-T-H motif" evidence="2">
    <location>
        <begin position="91"/>
        <end position="110"/>
    </location>
</feature>
<dbReference type="PRINTS" id="PR00455">
    <property type="entry name" value="HTHTETR"/>
</dbReference>
<evidence type="ECO:0000259" key="4">
    <source>
        <dbReference type="PROSITE" id="PS50977"/>
    </source>
</evidence>
<accession>A0ABN6R4A6</accession>
<gene>
    <name evidence="5" type="ORF">HEK616_67640</name>
</gene>
<dbReference type="SUPFAM" id="SSF46689">
    <property type="entry name" value="Homeodomain-like"/>
    <property type="match status" value="1"/>
</dbReference>
<evidence type="ECO:0000313" key="6">
    <source>
        <dbReference type="Proteomes" id="UP001059597"/>
    </source>
</evidence>
<feature type="compositionally biased region" description="Basic and acidic residues" evidence="3">
    <location>
        <begin position="1"/>
        <end position="21"/>
    </location>
</feature>
<name>A0ABN6R4A6_STRNI</name>